<dbReference type="NCBIfam" id="TIGR00040">
    <property type="entry name" value="yfcE"/>
    <property type="match status" value="1"/>
</dbReference>
<organism evidence="6 7">
    <name type="scientific">Haloplasma contractile SSD-17B</name>
    <dbReference type="NCBI Taxonomy" id="1033810"/>
    <lineage>
        <taxon>Bacteria</taxon>
        <taxon>Bacillati</taxon>
        <taxon>Mycoplasmatota</taxon>
        <taxon>Mollicutes</taxon>
        <taxon>Haloplasmatales</taxon>
        <taxon>Haloplasmataceae</taxon>
        <taxon>Haloplasma</taxon>
    </lineage>
</organism>
<comment type="similarity">
    <text evidence="1 4">Belongs to the metallophosphoesterase superfamily. YfcE family.</text>
</comment>
<reference evidence="6 7" key="2">
    <citation type="journal article" date="2013" name="PLoS ONE">
        <title>INDIGO - INtegrated Data Warehouse of MIcrobial GenOmes with Examples from the Red Sea Extremophiles.</title>
        <authorList>
            <person name="Alam I."/>
            <person name="Antunes A."/>
            <person name="Kamau A.A."/>
            <person name="Ba Alawi W."/>
            <person name="Kalkatawi M."/>
            <person name="Stingl U."/>
            <person name="Bajic V.B."/>
        </authorList>
    </citation>
    <scope>NUCLEOTIDE SEQUENCE [LARGE SCALE GENOMIC DNA]</scope>
    <source>
        <strain evidence="6 7">SSD-17B</strain>
    </source>
</reference>
<gene>
    <name evidence="6" type="ORF">HLPCO_002327</name>
</gene>
<dbReference type="OrthoDB" id="9800565at2"/>
<evidence type="ECO:0000313" key="7">
    <source>
        <dbReference type="Proteomes" id="UP000005707"/>
    </source>
</evidence>
<evidence type="ECO:0000313" key="6">
    <source>
        <dbReference type="EMBL" id="ERJ11626.1"/>
    </source>
</evidence>
<dbReference type="FunCoup" id="U2E9V8">
    <property type="interactions" value="4"/>
</dbReference>
<keyword evidence="7" id="KW-1185">Reference proteome</keyword>
<name>U2E9V8_9MOLU</name>
<evidence type="ECO:0000256" key="2">
    <source>
        <dbReference type="ARBA" id="ARBA00022723"/>
    </source>
</evidence>
<keyword evidence="3" id="KW-0378">Hydrolase</keyword>
<evidence type="ECO:0000259" key="5">
    <source>
        <dbReference type="Pfam" id="PF12850"/>
    </source>
</evidence>
<dbReference type="STRING" id="1033810.HLPCO_002327"/>
<dbReference type="InterPro" id="IPR000979">
    <property type="entry name" value="Phosphodiesterase_MJ0936/Vps29"/>
</dbReference>
<keyword evidence="2 4" id="KW-0479">Metal-binding</keyword>
<evidence type="ECO:0000256" key="4">
    <source>
        <dbReference type="RuleBase" id="RU362039"/>
    </source>
</evidence>
<sequence>MKTLLIIADTHMPKRAKNIPSKLEKVLLEGVDLIIHAGDIQTKEMHNKFKQYAGVYAVYGNVDEEQLRQELPLRTIFEIEGVRIGLTHGHGKTKTTQKRALELFDVDQVDVIIYGHSHIPVVKKVDTIVMFNPGSATDKRRQEKFSFGKMTINEGTFELEHIFYSSKE</sequence>
<dbReference type="InterPro" id="IPR024654">
    <property type="entry name" value="Calcineurin-like_PHP_lpxH"/>
</dbReference>
<dbReference type="GO" id="GO:0016787">
    <property type="term" value="F:hydrolase activity"/>
    <property type="evidence" value="ECO:0007669"/>
    <property type="project" value="UniProtKB-UniRule"/>
</dbReference>
<proteinExistence type="inferred from homology"/>
<comment type="caution">
    <text evidence="6">The sequence shown here is derived from an EMBL/GenBank/DDBJ whole genome shotgun (WGS) entry which is preliminary data.</text>
</comment>
<evidence type="ECO:0000256" key="1">
    <source>
        <dbReference type="ARBA" id="ARBA00008950"/>
    </source>
</evidence>
<dbReference type="Pfam" id="PF12850">
    <property type="entry name" value="Metallophos_2"/>
    <property type="match status" value="1"/>
</dbReference>
<dbReference type="InParanoid" id="U2E9V8"/>
<evidence type="ECO:0000256" key="3">
    <source>
        <dbReference type="ARBA" id="ARBA00022801"/>
    </source>
</evidence>
<dbReference type="Proteomes" id="UP000005707">
    <property type="component" value="Unassembled WGS sequence"/>
</dbReference>
<dbReference type="GO" id="GO:0046872">
    <property type="term" value="F:metal ion binding"/>
    <property type="evidence" value="ECO:0007669"/>
    <property type="project" value="UniProtKB-KW"/>
</dbReference>
<dbReference type="Gene3D" id="3.60.21.10">
    <property type="match status" value="1"/>
</dbReference>
<reference evidence="6 7" key="1">
    <citation type="journal article" date="2011" name="J. Bacteriol.">
        <title>Genome sequence of Haloplasma contractile, an unusual contractile bacterium from a deep-sea anoxic brine lake.</title>
        <authorList>
            <person name="Antunes A."/>
            <person name="Alam I."/>
            <person name="El Dorry H."/>
            <person name="Siam R."/>
            <person name="Robertson A."/>
            <person name="Bajic V.B."/>
            <person name="Stingl U."/>
        </authorList>
    </citation>
    <scope>NUCLEOTIDE SEQUENCE [LARGE SCALE GENOMIC DNA]</scope>
    <source>
        <strain evidence="6 7">SSD-17B</strain>
    </source>
</reference>
<dbReference type="EC" id="3.1.4.-" evidence="4"/>
<dbReference type="InterPro" id="IPR029052">
    <property type="entry name" value="Metallo-depent_PP-like"/>
</dbReference>
<dbReference type="RefSeq" id="WP_008825435.1">
    <property type="nucleotide sequence ID" value="NZ_AFNU02000009.1"/>
</dbReference>
<dbReference type="EMBL" id="AFNU02000009">
    <property type="protein sequence ID" value="ERJ11626.1"/>
    <property type="molecule type" value="Genomic_DNA"/>
</dbReference>
<dbReference type="InterPro" id="IPR020935">
    <property type="entry name" value="PdiEstase_YfcE_CS"/>
</dbReference>
<protein>
    <recommendedName>
        <fullName evidence="4">Phosphoesterase</fullName>
        <ecNumber evidence="4">3.1.4.-</ecNumber>
    </recommendedName>
</protein>
<feature type="domain" description="Calcineurin-like phosphoesterase" evidence="5">
    <location>
        <begin position="4"/>
        <end position="154"/>
    </location>
</feature>
<dbReference type="SUPFAM" id="SSF56300">
    <property type="entry name" value="Metallo-dependent phosphatases"/>
    <property type="match status" value="1"/>
</dbReference>
<dbReference type="AlphaFoldDB" id="U2E9V8"/>
<dbReference type="PROSITE" id="PS01269">
    <property type="entry name" value="UPF0025"/>
    <property type="match status" value="1"/>
</dbReference>
<dbReference type="PANTHER" id="PTHR11124">
    <property type="entry name" value="VACUOLAR SORTING PROTEIN VPS29"/>
    <property type="match status" value="1"/>
</dbReference>
<dbReference type="eggNOG" id="COG0622">
    <property type="taxonomic scope" value="Bacteria"/>
</dbReference>
<comment type="cofactor">
    <cofactor evidence="4">
        <name>a divalent metal cation</name>
        <dbReference type="ChEBI" id="CHEBI:60240"/>
    </cofactor>
</comment>
<accession>U2E9V8</accession>